<organism evidence="1 2">
    <name type="scientific">Xenoophorus captivus</name>
    <dbReference type="NCBI Taxonomy" id="1517983"/>
    <lineage>
        <taxon>Eukaryota</taxon>
        <taxon>Metazoa</taxon>
        <taxon>Chordata</taxon>
        <taxon>Craniata</taxon>
        <taxon>Vertebrata</taxon>
        <taxon>Euteleostomi</taxon>
        <taxon>Actinopterygii</taxon>
        <taxon>Neopterygii</taxon>
        <taxon>Teleostei</taxon>
        <taxon>Neoteleostei</taxon>
        <taxon>Acanthomorphata</taxon>
        <taxon>Ovalentaria</taxon>
        <taxon>Atherinomorphae</taxon>
        <taxon>Cyprinodontiformes</taxon>
        <taxon>Goodeidae</taxon>
        <taxon>Xenoophorus</taxon>
    </lineage>
</organism>
<dbReference type="EMBL" id="JAHRIN010047687">
    <property type="protein sequence ID" value="MEQ2208070.1"/>
    <property type="molecule type" value="Genomic_DNA"/>
</dbReference>
<sequence length="200" mass="22240">MKEGASRKFQCRPMKAQMSSFHLKYPCRPVPSRDRLYMANITTCTQEASVSTCRTSDRCAATEGAGSYLLPDSIQDDKLLSPITCFRSRKLRIGLPPAQVSVLGSDWLTCRDPLVAAVTLAGQNPLLFQQPQVLFLPLQPLKVPNYALMEALQENQGPLGLQLMGEELIRPTSQHGLILQNLYMVLRFCSAGSIARMFFC</sequence>
<keyword evidence="2" id="KW-1185">Reference proteome</keyword>
<proteinExistence type="predicted"/>
<dbReference type="Proteomes" id="UP001434883">
    <property type="component" value="Unassembled WGS sequence"/>
</dbReference>
<evidence type="ECO:0000313" key="2">
    <source>
        <dbReference type="Proteomes" id="UP001434883"/>
    </source>
</evidence>
<reference evidence="1 2" key="1">
    <citation type="submission" date="2021-06" db="EMBL/GenBank/DDBJ databases">
        <authorList>
            <person name="Palmer J.M."/>
        </authorList>
    </citation>
    <scope>NUCLEOTIDE SEQUENCE [LARGE SCALE GENOMIC DNA]</scope>
    <source>
        <strain evidence="1 2">XC_2019</strain>
        <tissue evidence="1">Muscle</tissue>
    </source>
</reference>
<name>A0ABV0RIZ1_9TELE</name>
<protein>
    <submittedName>
        <fullName evidence="1">Uncharacterized protein</fullName>
    </submittedName>
</protein>
<gene>
    <name evidence="1" type="ORF">XENOCAPTIV_024363</name>
</gene>
<evidence type="ECO:0000313" key="1">
    <source>
        <dbReference type="EMBL" id="MEQ2208070.1"/>
    </source>
</evidence>
<accession>A0ABV0RIZ1</accession>
<comment type="caution">
    <text evidence="1">The sequence shown here is derived from an EMBL/GenBank/DDBJ whole genome shotgun (WGS) entry which is preliminary data.</text>
</comment>